<dbReference type="InterPro" id="IPR036047">
    <property type="entry name" value="F-box-like_dom_sf"/>
</dbReference>
<dbReference type="AlphaFoldDB" id="A0A9P1A1J0"/>
<sequence length="188" mass="21734">MVPNIMARSDRISRLPQDILDHILVSFPIQDIAKTAVLSTFWRDLWFTLPQLCFDLQFFSYCDKKYQGSQYVEQSGGLNIINKVLLQHRGKIRKFVIDLYDVPTQTFTSWSFDVDQWLHSVTCKGVAEVHLKLGQGLYKLPNFHTSNSQLETFAVWQSEIVLVATCATFSRLPLFVLLIWTTSLLRCL</sequence>
<gene>
    <name evidence="2" type="ORF">CEURO_LOCUS21982</name>
</gene>
<dbReference type="EMBL" id="CAMAPE010000077">
    <property type="protein sequence ID" value="CAH9118544.1"/>
    <property type="molecule type" value="Genomic_DNA"/>
</dbReference>
<evidence type="ECO:0000313" key="2">
    <source>
        <dbReference type="EMBL" id="CAH9118544.1"/>
    </source>
</evidence>
<feature type="domain" description="F-box" evidence="1">
    <location>
        <begin position="12"/>
        <end position="47"/>
    </location>
</feature>
<comment type="caution">
    <text evidence="2">The sequence shown here is derived from an EMBL/GenBank/DDBJ whole genome shotgun (WGS) entry which is preliminary data.</text>
</comment>
<dbReference type="InterPro" id="IPR001810">
    <property type="entry name" value="F-box_dom"/>
</dbReference>
<organism evidence="2 3">
    <name type="scientific">Cuscuta europaea</name>
    <name type="common">European dodder</name>
    <dbReference type="NCBI Taxonomy" id="41803"/>
    <lineage>
        <taxon>Eukaryota</taxon>
        <taxon>Viridiplantae</taxon>
        <taxon>Streptophyta</taxon>
        <taxon>Embryophyta</taxon>
        <taxon>Tracheophyta</taxon>
        <taxon>Spermatophyta</taxon>
        <taxon>Magnoliopsida</taxon>
        <taxon>eudicotyledons</taxon>
        <taxon>Gunneridae</taxon>
        <taxon>Pentapetalae</taxon>
        <taxon>asterids</taxon>
        <taxon>lamiids</taxon>
        <taxon>Solanales</taxon>
        <taxon>Convolvulaceae</taxon>
        <taxon>Cuscuteae</taxon>
        <taxon>Cuscuta</taxon>
        <taxon>Cuscuta subgen. Cuscuta</taxon>
    </lineage>
</organism>
<reference evidence="2" key="1">
    <citation type="submission" date="2022-07" db="EMBL/GenBank/DDBJ databases">
        <authorList>
            <person name="Macas J."/>
            <person name="Novak P."/>
            <person name="Neumann P."/>
        </authorList>
    </citation>
    <scope>NUCLEOTIDE SEQUENCE</scope>
</reference>
<protein>
    <recommendedName>
        <fullName evidence="1">F-box domain-containing protein</fullName>
    </recommendedName>
</protein>
<dbReference type="Pfam" id="PF00646">
    <property type="entry name" value="F-box"/>
    <property type="match status" value="1"/>
</dbReference>
<evidence type="ECO:0000313" key="3">
    <source>
        <dbReference type="Proteomes" id="UP001152484"/>
    </source>
</evidence>
<name>A0A9P1A1J0_CUSEU</name>
<dbReference type="PANTHER" id="PTHR31639:SF285">
    <property type="entry name" value="OS01G0730200 PROTEIN"/>
    <property type="match status" value="1"/>
</dbReference>
<dbReference type="SUPFAM" id="SSF81383">
    <property type="entry name" value="F-box domain"/>
    <property type="match status" value="1"/>
</dbReference>
<dbReference type="Proteomes" id="UP001152484">
    <property type="component" value="Unassembled WGS sequence"/>
</dbReference>
<proteinExistence type="predicted"/>
<dbReference type="OrthoDB" id="1305662at2759"/>
<keyword evidence="3" id="KW-1185">Reference proteome</keyword>
<dbReference type="PANTHER" id="PTHR31639">
    <property type="entry name" value="F-BOX PROTEIN-LIKE"/>
    <property type="match status" value="1"/>
</dbReference>
<evidence type="ECO:0000259" key="1">
    <source>
        <dbReference type="Pfam" id="PF00646"/>
    </source>
</evidence>
<accession>A0A9P1A1J0</accession>